<dbReference type="Gene3D" id="1.10.150.240">
    <property type="entry name" value="Putative phosphatase, domain 2"/>
    <property type="match status" value="1"/>
</dbReference>
<dbReference type="InterPro" id="IPR023198">
    <property type="entry name" value="PGP-like_dom2"/>
</dbReference>
<sequence length="224" mass="23899">MSGYDAPAILGNGGWDAVLFDMDGTLVDSEKLWDIALGEAAERLGGVLSRDTRERMLGSHTEATLRMLFDDVGVEPTPGLRADVARWLETRMGELLSGELPWLPGAREALADVRRSGVPTALVTSTVRTLTDLALVSIGRRNFDVTVCGDEVDGHNKPHPEPYLRAARKLDVDPARCLAIEDSPTGVAAASAAGCTVVVVPGELTVDPGDRRVFVESLAAVRLV</sequence>
<dbReference type="SUPFAM" id="SSF56784">
    <property type="entry name" value="HAD-like"/>
    <property type="match status" value="1"/>
</dbReference>
<dbReference type="InterPro" id="IPR006439">
    <property type="entry name" value="HAD-SF_hydro_IA"/>
</dbReference>
<comment type="caution">
    <text evidence="1">The sequence shown here is derived from an EMBL/GenBank/DDBJ whole genome shotgun (WGS) entry which is preliminary data.</text>
</comment>
<dbReference type="PANTHER" id="PTHR18901:SF38">
    <property type="entry name" value="PSEUDOURIDINE-5'-PHOSPHATASE"/>
    <property type="match status" value="1"/>
</dbReference>
<dbReference type="Gene3D" id="3.40.50.1000">
    <property type="entry name" value="HAD superfamily/HAD-like"/>
    <property type="match status" value="1"/>
</dbReference>
<dbReference type="InterPro" id="IPR036412">
    <property type="entry name" value="HAD-like_sf"/>
</dbReference>
<reference evidence="2" key="1">
    <citation type="journal article" date="2019" name="Int. J. Syst. Evol. Microbiol.">
        <title>The Global Catalogue of Microorganisms (GCM) 10K type strain sequencing project: providing services to taxonomists for standard genome sequencing and annotation.</title>
        <authorList>
            <consortium name="The Broad Institute Genomics Platform"/>
            <consortium name="The Broad Institute Genome Sequencing Center for Infectious Disease"/>
            <person name="Wu L."/>
            <person name="Ma J."/>
        </authorList>
    </citation>
    <scope>NUCLEOTIDE SEQUENCE [LARGE SCALE GENOMIC DNA]</scope>
    <source>
        <strain evidence="2">KCTC 32255</strain>
    </source>
</reference>
<dbReference type="EMBL" id="JBHSXX010000001">
    <property type="protein sequence ID" value="MFC6868665.1"/>
    <property type="molecule type" value="Genomic_DNA"/>
</dbReference>
<dbReference type="SFLD" id="SFLDS00003">
    <property type="entry name" value="Haloacid_Dehalogenase"/>
    <property type="match status" value="1"/>
</dbReference>
<dbReference type="Pfam" id="PF13419">
    <property type="entry name" value="HAD_2"/>
    <property type="match status" value="1"/>
</dbReference>
<organism evidence="1 2">
    <name type="scientific">Haloechinothrix salitolerans</name>
    <dbReference type="NCBI Taxonomy" id="926830"/>
    <lineage>
        <taxon>Bacteria</taxon>
        <taxon>Bacillati</taxon>
        <taxon>Actinomycetota</taxon>
        <taxon>Actinomycetes</taxon>
        <taxon>Pseudonocardiales</taxon>
        <taxon>Pseudonocardiaceae</taxon>
        <taxon>Haloechinothrix</taxon>
    </lineage>
</organism>
<dbReference type="RefSeq" id="WP_345390839.1">
    <property type="nucleotide sequence ID" value="NZ_BAABLA010000005.1"/>
</dbReference>
<keyword evidence="2" id="KW-1185">Reference proteome</keyword>
<dbReference type="GO" id="GO:0016787">
    <property type="term" value="F:hydrolase activity"/>
    <property type="evidence" value="ECO:0007669"/>
    <property type="project" value="UniProtKB-KW"/>
</dbReference>
<dbReference type="SFLD" id="SFLDG01129">
    <property type="entry name" value="C1.5:_HAD__Beta-PGM__Phosphata"/>
    <property type="match status" value="1"/>
</dbReference>
<evidence type="ECO:0000313" key="2">
    <source>
        <dbReference type="Proteomes" id="UP001596337"/>
    </source>
</evidence>
<keyword evidence="1" id="KW-0378">Hydrolase</keyword>
<dbReference type="CDD" id="cd07505">
    <property type="entry name" value="HAD_BPGM-like"/>
    <property type="match status" value="1"/>
</dbReference>
<dbReference type="PANTHER" id="PTHR18901">
    <property type="entry name" value="2-DEOXYGLUCOSE-6-PHOSPHATE PHOSPHATASE 2"/>
    <property type="match status" value="1"/>
</dbReference>
<evidence type="ECO:0000313" key="1">
    <source>
        <dbReference type="EMBL" id="MFC6868665.1"/>
    </source>
</evidence>
<gene>
    <name evidence="1" type="ORF">ACFQGD_16110</name>
</gene>
<dbReference type="NCBIfam" id="TIGR01509">
    <property type="entry name" value="HAD-SF-IA-v3"/>
    <property type="match status" value="1"/>
</dbReference>
<accession>A0ABW2C2T2</accession>
<dbReference type="InterPro" id="IPR041492">
    <property type="entry name" value="HAD_2"/>
</dbReference>
<dbReference type="InterPro" id="IPR023214">
    <property type="entry name" value="HAD_sf"/>
</dbReference>
<dbReference type="Proteomes" id="UP001596337">
    <property type="component" value="Unassembled WGS sequence"/>
</dbReference>
<proteinExistence type="predicted"/>
<protein>
    <submittedName>
        <fullName evidence="1">HAD family hydrolase</fullName>
    </submittedName>
</protein>
<name>A0ABW2C2T2_9PSEU</name>